<gene>
    <name evidence="3" type="ORF">DCC35_03510</name>
</gene>
<dbReference type="NCBIfam" id="NF005489">
    <property type="entry name" value="PRK07102.1"/>
    <property type="match status" value="1"/>
</dbReference>
<evidence type="ECO:0000256" key="2">
    <source>
        <dbReference type="ARBA" id="ARBA00023002"/>
    </source>
</evidence>
<dbReference type="EMBL" id="CP028923">
    <property type="protein sequence ID" value="QCK13893.1"/>
    <property type="molecule type" value="Genomic_DNA"/>
</dbReference>
<keyword evidence="2" id="KW-0560">Oxidoreductase</keyword>
<dbReference type="Proteomes" id="UP000298616">
    <property type="component" value="Chromosome"/>
</dbReference>
<dbReference type="Pfam" id="PF00106">
    <property type="entry name" value="adh_short"/>
    <property type="match status" value="1"/>
</dbReference>
<evidence type="ECO:0000313" key="4">
    <source>
        <dbReference type="Proteomes" id="UP000298616"/>
    </source>
</evidence>
<evidence type="ECO:0000313" key="3">
    <source>
        <dbReference type="EMBL" id="QCK13893.1"/>
    </source>
</evidence>
<organism evidence="3 4">
    <name type="scientific">Mangrovivirga cuniculi</name>
    <dbReference type="NCBI Taxonomy" id="2715131"/>
    <lineage>
        <taxon>Bacteria</taxon>
        <taxon>Pseudomonadati</taxon>
        <taxon>Bacteroidota</taxon>
        <taxon>Cytophagia</taxon>
        <taxon>Cytophagales</taxon>
        <taxon>Mangrovivirgaceae</taxon>
        <taxon>Mangrovivirga</taxon>
    </lineage>
</organism>
<name>A0A4D7JFJ7_9BACT</name>
<dbReference type="PANTHER" id="PTHR44196:SF3">
    <property type="entry name" value="SHORT CHAIN DEHYDROGENASE FAMILY PROTEIN"/>
    <property type="match status" value="1"/>
</dbReference>
<dbReference type="GO" id="GO:0016020">
    <property type="term" value="C:membrane"/>
    <property type="evidence" value="ECO:0007669"/>
    <property type="project" value="TreeGrafter"/>
</dbReference>
<proteinExistence type="inferred from homology"/>
<reference evidence="3 4" key="1">
    <citation type="submission" date="2018-04" db="EMBL/GenBank/DDBJ databases">
        <title>Complete genome uncultured novel isolate.</title>
        <authorList>
            <person name="Merlino G."/>
        </authorList>
    </citation>
    <scope>NUCLEOTIDE SEQUENCE [LARGE SCALE GENOMIC DNA]</scope>
    <source>
        <strain evidence="4">R1DC9</strain>
    </source>
</reference>
<dbReference type="OrthoDB" id="335726at2"/>
<keyword evidence="4" id="KW-1185">Reference proteome</keyword>
<accession>A0A4D7JFJ7</accession>
<dbReference type="Gene3D" id="3.40.50.720">
    <property type="entry name" value="NAD(P)-binding Rossmann-like Domain"/>
    <property type="match status" value="1"/>
</dbReference>
<dbReference type="GO" id="GO:0016491">
    <property type="term" value="F:oxidoreductase activity"/>
    <property type="evidence" value="ECO:0007669"/>
    <property type="project" value="UniProtKB-KW"/>
</dbReference>
<sequence>MRERILILGGTSDLATELAHGLAKEGKDLIIGGRKTEELSRTSSDISIRYNVECEYLYFDAEDFDSHDDFFKNIKGPYPSSLFVVFGYLGDQIVAETQKEESFKIINRNFTGAVSIINSYLTQRGDNKINSIVGISSVAGDRGRMSNFIYGSSKAGFTAYLSGLRNKLFHENIHVMTVRPGFMDTKMTEGMDLPGPLTASAEKAARLIIKRWKKNRNNIYVLPIWRYIMLIIKNIPEAIFKRLKM</sequence>
<dbReference type="PRINTS" id="PR00081">
    <property type="entry name" value="GDHRDH"/>
</dbReference>
<dbReference type="SUPFAM" id="SSF51735">
    <property type="entry name" value="NAD(P)-binding Rossmann-fold domains"/>
    <property type="match status" value="1"/>
</dbReference>
<dbReference type="PANTHER" id="PTHR44196">
    <property type="entry name" value="DEHYDROGENASE/REDUCTASE SDR FAMILY MEMBER 7B"/>
    <property type="match status" value="1"/>
</dbReference>
<dbReference type="AlphaFoldDB" id="A0A4D7JFJ7"/>
<evidence type="ECO:0000256" key="1">
    <source>
        <dbReference type="ARBA" id="ARBA00006484"/>
    </source>
</evidence>
<comment type="similarity">
    <text evidence="1">Belongs to the short-chain dehydrogenases/reductases (SDR) family.</text>
</comment>
<protein>
    <submittedName>
        <fullName evidence="3">Short-chain dehydrogenase</fullName>
    </submittedName>
</protein>
<dbReference type="InterPro" id="IPR036291">
    <property type="entry name" value="NAD(P)-bd_dom_sf"/>
</dbReference>
<dbReference type="KEGG" id="fpf:DCC35_03510"/>
<dbReference type="InterPro" id="IPR002347">
    <property type="entry name" value="SDR_fam"/>
</dbReference>
<dbReference type="RefSeq" id="WP_137089484.1">
    <property type="nucleotide sequence ID" value="NZ_CP028923.1"/>
</dbReference>